<accession>A0A3B0THM1</accession>
<feature type="region of interest" description="Disordered" evidence="4">
    <location>
        <begin position="106"/>
        <end position="133"/>
    </location>
</feature>
<dbReference type="EMBL" id="UOEP01000082">
    <property type="protein sequence ID" value="VAW18171.1"/>
    <property type="molecule type" value="Genomic_DNA"/>
</dbReference>
<protein>
    <recommendedName>
        <fullName evidence="5">Secretin/TonB short N-terminal domain-containing protein</fullName>
    </recommendedName>
</protein>
<dbReference type="Pfam" id="PF07660">
    <property type="entry name" value="STN"/>
    <property type="match status" value="1"/>
</dbReference>
<organism evidence="6">
    <name type="scientific">hydrothermal vent metagenome</name>
    <dbReference type="NCBI Taxonomy" id="652676"/>
    <lineage>
        <taxon>unclassified sequences</taxon>
        <taxon>metagenomes</taxon>
        <taxon>ecological metagenomes</taxon>
    </lineage>
</organism>
<gene>
    <name evidence="6" type="ORF">MNBD_BACTEROID01-2854</name>
</gene>
<evidence type="ECO:0000313" key="6">
    <source>
        <dbReference type="EMBL" id="VAW18171.1"/>
    </source>
</evidence>
<proteinExistence type="predicted"/>
<dbReference type="AlphaFoldDB" id="A0A3B0THM1"/>
<evidence type="ECO:0000256" key="4">
    <source>
        <dbReference type="SAM" id="MobiDB-lite"/>
    </source>
</evidence>
<evidence type="ECO:0000256" key="2">
    <source>
        <dbReference type="ARBA" id="ARBA00023136"/>
    </source>
</evidence>
<dbReference type="InterPro" id="IPR011662">
    <property type="entry name" value="Secretin/TonB_short_N"/>
</dbReference>
<reference evidence="6" key="1">
    <citation type="submission" date="2018-06" db="EMBL/GenBank/DDBJ databases">
        <authorList>
            <person name="Zhirakovskaya E."/>
        </authorList>
    </citation>
    <scope>NUCLEOTIDE SEQUENCE</scope>
</reference>
<keyword evidence="1" id="KW-0813">Transport</keyword>
<feature type="domain" description="Secretin/TonB short N-terminal" evidence="5">
    <location>
        <begin position="48"/>
        <end position="99"/>
    </location>
</feature>
<evidence type="ECO:0000256" key="1">
    <source>
        <dbReference type="ARBA" id="ARBA00022448"/>
    </source>
</evidence>
<feature type="compositionally biased region" description="Polar residues" evidence="4">
    <location>
        <begin position="110"/>
        <end position="122"/>
    </location>
</feature>
<evidence type="ECO:0000259" key="5">
    <source>
        <dbReference type="SMART" id="SM00965"/>
    </source>
</evidence>
<dbReference type="GO" id="GO:0019867">
    <property type="term" value="C:outer membrane"/>
    <property type="evidence" value="ECO:0007669"/>
    <property type="project" value="InterPro"/>
</dbReference>
<dbReference type="SMART" id="SM00965">
    <property type="entry name" value="STN"/>
    <property type="match status" value="1"/>
</dbReference>
<keyword evidence="2" id="KW-0472">Membrane</keyword>
<sequence>MRLICLFLFVALIQVSASTYSQNTKISVSGNNLTIEEVFGIIEDQSEFSFFYNVKQLDLSKRVNVDINNEQLKKVMEVVLEGTDITYSINNRLIIIHKKNERNPLERMAQQKSVKGTVSDENGQPLPGSATLD</sequence>
<evidence type="ECO:0000256" key="3">
    <source>
        <dbReference type="ARBA" id="ARBA00023237"/>
    </source>
</evidence>
<keyword evidence="3" id="KW-0998">Cell outer membrane</keyword>
<name>A0A3B0THM1_9ZZZZ</name>